<gene>
    <name evidence="1" type="ORF">H9841_06455</name>
</gene>
<evidence type="ECO:0000313" key="1">
    <source>
        <dbReference type="EMBL" id="HIY21524.1"/>
    </source>
</evidence>
<dbReference type="Proteomes" id="UP000823868">
    <property type="component" value="Unassembled WGS sequence"/>
</dbReference>
<dbReference type="Pfam" id="PF06949">
    <property type="entry name" value="DUF1292"/>
    <property type="match status" value="1"/>
</dbReference>
<comment type="caution">
    <text evidence="1">The sequence shown here is derived from an EMBL/GenBank/DDBJ whole genome shotgun (WGS) entry which is preliminary data.</text>
</comment>
<dbReference type="InterPro" id="IPR009711">
    <property type="entry name" value="UPF0473"/>
</dbReference>
<reference evidence="1" key="1">
    <citation type="journal article" date="2021" name="PeerJ">
        <title>Extensive microbial diversity within the chicken gut microbiome revealed by metagenomics and culture.</title>
        <authorList>
            <person name="Gilroy R."/>
            <person name="Ravi A."/>
            <person name="Getino M."/>
            <person name="Pursley I."/>
            <person name="Horton D.L."/>
            <person name="Alikhan N.F."/>
            <person name="Baker D."/>
            <person name="Gharbi K."/>
            <person name="Hall N."/>
            <person name="Watson M."/>
            <person name="Adriaenssens E.M."/>
            <person name="Foster-Nyarko E."/>
            <person name="Jarju S."/>
            <person name="Secka A."/>
            <person name="Antonio M."/>
            <person name="Oren A."/>
            <person name="Chaudhuri R.R."/>
            <person name="La Ragione R."/>
            <person name="Hildebrand F."/>
            <person name="Pallen M.J."/>
        </authorList>
    </citation>
    <scope>NUCLEOTIDE SEQUENCE</scope>
    <source>
        <strain evidence="1">ChiBcec16_6824</strain>
    </source>
</reference>
<reference evidence="1" key="2">
    <citation type="submission" date="2021-04" db="EMBL/GenBank/DDBJ databases">
        <authorList>
            <person name="Gilroy R."/>
        </authorList>
    </citation>
    <scope>NUCLEOTIDE SEQUENCE</scope>
    <source>
        <strain evidence="1">ChiBcec16_6824</strain>
    </source>
</reference>
<evidence type="ECO:0000313" key="2">
    <source>
        <dbReference type="Proteomes" id="UP000823868"/>
    </source>
</evidence>
<sequence>MVIAMSEAFGGDFITLTDEEGNEFELEYCTTVEYNGAVYMAFLTVTEGDEDTSSEQVDEESEDGGLVILKVVQVDGEDQLVTLEDEAEMDAVYEQVMEDLFAEDEEE</sequence>
<dbReference type="AlphaFoldDB" id="A0A9D1Y8B6"/>
<proteinExistence type="predicted"/>
<name>A0A9D1Y8B6_9FIRM</name>
<accession>A0A9D1Y8B6</accession>
<dbReference type="EMBL" id="DXDX01000119">
    <property type="protein sequence ID" value="HIY21524.1"/>
    <property type="molecule type" value="Genomic_DNA"/>
</dbReference>
<organism evidence="1 2">
    <name type="scientific">Candidatus Flavonifractor merdigallinarum</name>
    <dbReference type="NCBI Taxonomy" id="2838589"/>
    <lineage>
        <taxon>Bacteria</taxon>
        <taxon>Bacillati</taxon>
        <taxon>Bacillota</taxon>
        <taxon>Clostridia</taxon>
        <taxon>Eubacteriales</taxon>
        <taxon>Oscillospiraceae</taxon>
        <taxon>Flavonifractor</taxon>
    </lineage>
</organism>
<protein>
    <submittedName>
        <fullName evidence="1">DUF1292 domain-containing protein</fullName>
    </submittedName>
</protein>